<sequence>MYKLSKVILDKYYFIKSFISGIKLFSKDLIIIKNFKLKINSCKVKLDNNNIYFFFNNNSRILLLRKIEKIIIISFLKKKNYFCIPIKIIKINSFFKIKLSIVKKKGVKGVDDYGKN</sequence>
<dbReference type="Proteomes" id="UP000595596">
    <property type="component" value="Chromosome"/>
</dbReference>
<name>A0A7R7ABH7_CARRU</name>
<organism evidence="1 2">
    <name type="scientific">Candidatus Carsonella ruddii</name>
    <name type="common">Diaphorina cf. continua</name>
    <dbReference type="NCBI Taxonomy" id="2661587"/>
    <lineage>
        <taxon>Bacteria</taxon>
        <taxon>Pseudomonadati</taxon>
        <taxon>Pseudomonadota</taxon>
        <taxon>Gammaproteobacteria</taxon>
        <taxon>Oceanospirillales</taxon>
        <taxon>Halomonadaceae</taxon>
        <taxon>Zymobacter group</taxon>
        <taxon>Candidatus Carsonella</taxon>
    </lineage>
</organism>
<proteinExistence type="predicted"/>
<evidence type="ECO:0000313" key="1">
    <source>
        <dbReference type="EMBL" id="BCG49293.1"/>
    </source>
</evidence>
<dbReference type="EMBL" id="AP023214">
    <property type="protein sequence ID" value="BCG49293.1"/>
    <property type="molecule type" value="Genomic_DNA"/>
</dbReference>
<reference evidence="1 2" key="1">
    <citation type="journal article" date="2020" name="Genome Biol. Evol.">
        <title>Comparative Genomics Underlines Multiple Roles of Profftella, an Obligate Symbiont of Psyllids: Providing Toxins, Vitamins, and Carotenoids.</title>
        <authorList>
            <person name="Nakabachi A."/>
            <person name="Piel J."/>
            <person name="Malenovsky I."/>
            <person name="Hirose Y."/>
        </authorList>
    </citation>
    <scope>NUCLEOTIDE SEQUENCE [LARGE SCALE GENOMIC DNA]</scope>
    <source>
        <strain evidence="1 2">Dco</strain>
    </source>
</reference>
<dbReference type="SUPFAM" id="SSF74982">
    <property type="entry name" value="Small protein B (SmpB)"/>
    <property type="match status" value="1"/>
</dbReference>
<evidence type="ECO:0000313" key="2">
    <source>
        <dbReference type="Proteomes" id="UP000595596"/>
    </source>
</evidence>
<dbReference type="AlphaFoldDB" id="A0A7R7ABH7"/>
<protein>
    <submittedName>
        <fullName evidence="1">Uncharacterized protein</fullName>
    </submittedName>
</protein>
<gene>
    <name evidence="1" type="ORF">CRDco_0720</name>
</gene>
<dbReference type="KEGG" id="crr:CRDco_0720"/>
<keyword evidence="2" id="KW-1185">Reference proteome</keyword>
<dbReference type="RefSeq" id="WP_201329581.1">
    <property type="nucleotide sequence ID" value="NZ_AP023214.1"/>
</dbReference>
<accession>A0A7R7ABH7</accession>
<dbReference type="InterPro" id="IPR023620">
    <property type="entry name" value="SmpB"/>
</dbReference>